<accession>A0A0A9A4U5</accession>
<organism evidence="1">
    <name type="scientific">Arundo donax</name>
    <name type="common">Giant reed</name>
    <name type="synonym">Donax arundinaceus</name>
    <dbReference type="NCBI Taxonomy" id="35708"/>
    <lineage>
        <taxon>Eukaryota</taxon>
        <taxon>Viridiplantae</taxon>
        <taxon>Streptophyta</taxon>
        <taxon>Embryophyta</taxon>
        <taxon>Tracheophyta</taxon>
        <taxon>Spermatophyta</taxon>
        <taxon>Magnoliopsida</taxon>
        <taxon>Liliopsida</taxon>
        <taxon>Poales</taxon>
        <taxon>Poaceae</taxon>
        <taxon>PACMAD clade</taxon>
        <taxon>Arundinoideae</taxon>
        <taxon>Arundineae</taxon>
        <taxon>Arundo</taxon>
    </lineage>
</organism>
<reference evidence="1" key="1">
    <citation type="submission" date="2014-09" db="EMBL/GenBank/DDBJ databases">
        <authorList>
            <person name="Magalhaes I.L.F."/>
            <person name="Oliveira U."/>
            <person name="Santos F.R."/>
            <person name="Vidigal T.H.D.A."/>
            <person name="Brescovit A.D."/>
            <person name="Santos A.J."/>
        </authorList>
    </citation>
    <scope>NUCLEOTIDE SEQUENCE</scope>
    <source>
        <tissue evidence="1">Shoot tissue taken approximately 20 cm above the soil surface</tissue>
    </source>
</reference>
<dbReference type="AlphaFoldDB" id="A0A0A9A4U5"/>
<reference evidence="1" key="2">
    <citation type="journal article" date="2015" name="Data Brief">
        <title>Shoot transcriptome of the giant reed, Arundo donax.</title>
        <authorList>
            <person name="Barrero R.A."/>
            <person name="Guerrero F.D."/>
            <person name="Moolhuijzen P."/>
            <person name="Goolsby J.A."/>
            <person name="Tidwell J."/>
            <person name="Bellgard S.E."/>
            <person name="Bellgard M.I."/>
        </authorList>
    </citation>
    <scope>NUCLEOTIDE SEQUENCE</scope>
    <source>
        <tissue evidence="1">Shoot tissue taken approximately 20 cm above the soil surface</tissue>
    </source>
</reference>
<protein>
    <submittedName>
        <fullName evidence="1">Uncharacterized protein</fullName>
    </submittedName>
</protein>
<name>A0A0A9A4U5_ARUDO</name>
<sequence>MNPASHHAAQIWLRAWTAGP</sequence>
<evidence type="ECO:0000313" key="1">
    <source>
        <dbReference type="EMBL" id="JAD46091.1"/>
    </source>
</evidence>
<proteinExistence type="predicted"/>
<dbReference type="EMBL" id="GBRH01251804">
    <property type="protein sequence ID" value="JAD46091.1"/>
    <property type="molecule type" value="Transcribed_RNA"/>
</dbReference>